<organism evidence="2 3">
    <name type="scientific">Apilactobacillus xinyiensis</name>
    <dbReference type="NCBI Taxonomy" id="2841032"/>
    <lineage>
        <taxon>Bacteria</taxon>
        <taxon>Bacillati</taxon>
        <taxon>Bacillota</taxon>
        <taxon>Bacilli</taxon>
        <taxon>Lactobacillales</taxon>
        <taxon>Lactobacillaceae</taxon>
        <taxon>Apilactobacillus</taxon>
    </lineage>
</organism>
<evidence type="ECO:0000313" key="2">
    <source>
        <dbReference type="EMBL" id="MCK8625185.1"/>
    </source>
</evidence>
<gene>
    <name evidence="2" type="ORF">LNP07_06610</name>
</gene>
<feature type="chain" id="PRO_5047371164" evidence="1">
    <location>
        <begin position="29"/>
        <end position="414"/>
    </location>
</feature>
<proteinExistence type="predicted"/>
<dbReference type="EMBL" id="JAJIAO010000009">
    <property type="protein sequence ID" value="MCK8625185.1"/>
    <property type="molecule type" value="Genomic_DNA"/>
</dbReference>
<name>A0ABT0I360_9LACO</name>
<evidence type="ECO:0000256" key="1">
    <source>
        <dbReference type="SAM" id="SignalP"/>
    </source>
</evidence>
<dbReference type="RefSeq" id="WP_248601910.1">
    <property type="nucleotide sequence ID" value="NZ_JAJIAO010000009.1"/>
</dbReference>
<feature type="signal peptide" evidence="1">
    <location>
        <begin position="1"/>
        <end position="28"/>
    </location>
</feature>
<accession>A0ABT0I360</accession>
<sequence>MSKTLKKSLYLSAAALSLITISATNAKAAKKAHYATATYSVMYTDRADSNVLVNANNAIYTKPGTMPGAKLVASRDELSDLTTSSSDKNTFFVYQMAKTSRGSYYAKVVTMDKRYRGWIYAGKQDFSMNLNNIGGGLNPVTTLGNAAMPDVRTGYTLKNQRLWTAPYHTSIDAKRINLAYTNYTSNDTFTIDRAARNRAGWLYYHVYDANNPSIQGWVYYGALGMSDTSSSTGYTLNFSTDYGNTTSFSKTLSFEQLGASSNTPASLNMYNPSITNLIPAGYHIDANKPFTTNDDQRNLTKGGKATVNLVPNSLINLNIYDNNNNSSFTVNNNAQLNTDFNNYFNLNTLNSSNSYRYITADNLYNFINVETNKGVITFNNGYALNRVNGDANVSYTDNNVYVNITTNKSGTTNY</sequence>
<keyword evidence="3" id="KW-1185">Reference proteome</keyword>
<protein>
    <submittedName>
        <fullName evidence="2">GW dipeptide domain-containing protein</fullName>
    </submittedName>
</protein>
<keyword evidence="1" id="KW-0732">Signal</keyword>
<evidence type="ECO:0000313" key="3">
    <source>
        <dbReference type="Proteomes" id="UP001522905"/>
    </source>
</evidence>
<reference evidence="2 3" key="1">
    <citation type="submission" date="2021-11" db="EMBL/GenBank/DDBJ databases">
        <title>Comparative genomics of bee honey and flower isolates.</title>
        <authorList>
            <person name="Bechtner J.D."/>
            <person name="Gallus M.K."/>
            <person name="Ehrmann M."/>
        </authorList>
    </citation>
    <scope>NUCLEOTIDE SEQUENCE [LARGE SCALE GENOMIC DNA]</scope>
    <source>
        <strain evidence="2 3">M161</strain>
    </source>
</reference>
<dbReference type="Proteomes" id="UP001522905">
    <property type="component" value="Unassembled WGS sequence"/>
</dbReference>
<comment type="caution">
    <text evidence="2">The sequence shown here is derived from an EMBL/GenBank/DDBJ whole genome shotgun (WGS) entry which is preliminary data.</text>
</comment>